<organism evidence="1">
    <name type="scientific">Arundo donax</name>
    <name type="common">Giant reed</name>
    <name type="synonym">Donax arundinaceus</name>
    <dbReference type="NCBI Taxonomy" id="35708"/>
    <lineage>
        <taxon>Eukaryota</taxon>
        <taxon>Viridiplantae</taxon>
        <taxon>Streptophyta</taxon>
        <taxon>Embryophyta</taxon>
        <taxon>Tracheophyta</taxon>
        <taxon>Spermatophyta</taxon>
        <taxon>Magnoliopsida</taxon>
        <taxon>Liliopsida</taxon>
        <taxon>Poales</taxon>
        <taxon>Poaceae</taxon>
        <taxon>PACMAD clade</taxon>
        <taxon>Arundinoideae</taxon>
        <taxon>Arundineae</taxon>
        <taxon>Arundo</taxon>
    </lineage>
</organism>
<dbReference type="AlphaFoldDB" id="A0A0A9DC65"/>
<name>A0A0A9DC65_ARUDO</name>
<evidence type="ECO:0000313" key="1">
    <source>
        <dbReference type="EMBL" id="JAD86134.1"/>
    </source>
</evidence>
<accession>A0A0A9DC65</accession>
<protein>
    <submittedName>
        <fullName evidence="1">Uncharacterized protein</fullName>
    </submittedName>
</protein>
<dbReference type="EMBL" id="GBRH01211761">
    <property type="protein sequence ID" value="JAD86134.1"/>
    <property type="molecule type" value="Transcribed_RNA"/>
</dbReference>
<proteinExistence type="predicted"/>
<reference evidence="1" key="2">
    <citation type="journal article" date="2015" name="Data Brief">
        <title>Shoot transcriptome of the giant reed, Arundo donax.</title>
        <authorList>
            <person name="Barrero R.A."/>
            <person name="Guerrero F.D."/>
            <person name="Moolhuijzen P."/>
            <person name="Goolsby J.A."/>
            <person name="Tidwell J."/>
            <person name="Bellgard S.E."/>
            <person name="Bellgard M.I."/>
        </authorList>
    </citation>
    <scope>NUCLEOTIDE SEQUENCE</scope>
    <source>
        <tissue evidence="1">Shoot tissue taken approximately 20 cm above the soil surface</tissue>
    </source>
</reference>
<sequence>MYVHYWNSTPLQPVQNTHCFSRFTHLLLPYSYRPRRSFLSCLRRVRARSRLGPWCAKPCQVSACLPLSVSSLASSSWRDATFTMGTVVGRP</sequence>
<reference evidence="1" key="1">
    <citation type="submission" date="2014-09" db="EMBL/GenBank/DDBJ databases">
        <authorList>
            <person name="Magalhaes I.L.F."/>
            <person name="Oliveira U."/>
            <person name="Santos F.R."/>
            <person name="Vidigal T.H.D.A."/>
            <person name="Brescovit A.D."/>
            <person name="Santos A.J."/>
        </authorList>
    </citation>
    <scope>NUCLEOTIDE SEQUENCE</scope>
    <source>
        <tissue evidence="1">Shoot tissue taken approximately 20 cm above the soil surface</tissue>
    </source>
</reference>